<evidence type="ECO:0000256" key="10">
    <source>
        <dbReference type="ARBA" id="ARBA00024209"/>
    </source>
</evidence>
<accession>A0A6P5WPC4</accession>
<evidence type="ECO:0000313" key="14">
    <source>
        <dbReference type="Proteomes" id="UP000515121"/>
    </source>
</evidence>
<keyword evidence="7" id="KW-0862">Zinc</keyword>
<evidence type="ECO:0000256" key="1">
    <source>
        <dbReference type="ARBA" id="ARBA00000900"/>
    </source>
</evidence>
<dbReference type="SUPFAM" id="SSF57850">
    <property type="entry name" value="RING/U-box"/>
    <property type="match status" value="1"/>
</dbReference>
<dbReference type="GeneID" id="111276402"/>
<comment type="similarity">
    <text evidence="10">Belongs to the RING-type zinc finger family. ATL subfamily.</text>
</comment>
<evidence type="ECO:0000256" key="7">
    <source>
        <dbReference type="ARBA" id="ARBA00022833"/>
    </source>
</evidence>
<dbReference type="OrthoDB" id="9984778at2759"/>
<evidence type="ECO:0000256" key="4">
    <source>
        <dbReference type="ARBA" id="ARBA00022692"/>
    </source>
</evidence>
<dbReference type="GO" id="GO:0008270">
    <property type="term" value="F:zinc ion binding"/>
    <property type="evidence" value="ECO:0007669"/>
    <property type="project" value="UniProtKB-KW"/>
</dbReference>
<protein>
    <recommendedName>
        <fullName evidence="3">RING-type E3 ubiquitin transferase</fullName>
        <ecNumber evidence="3">2.3.2.27</ecNumber>
    </recommendedName>
</protein>
<dbReference type="InterPro" id="IPR013083">
    <property type="entry name" value="Znf_RING/FYVE/PHD"/>
</dbReference>
<evidence type="ECO:0000313" key="15">
    <source>
        <dbReference type="RefSeq" id="XP_022717864.1"/>
    </source>
</evidence>
<name>A0A6P5WPC4_DURZI</name>
<comment type="catalytic activity">
    <reaction evidence="1">
        <text>S-ubiquitinyl-[E2 ubiquitin-conjugating enzyme]-L-cysteine + [acceptor protein]-L-lysine = [E2 ubiquitin-conjugating enzyme]-L-cysteine + N(6)-ubiquitinyl-[acceptor protein]-L-lysine.</text>
        <dbReference type="EC" id="2.3.2.27"/>
    </reaction>
</comment>
<evidence type="ECO:0000256" key="12">
    <source>
        <dbReference type="SAM" id="Phobius"/>
    </source>
</evidence>
<sequence>MMPLNFAIHSLDYPLVLSFVTAIGIVILLLSCLIGACIIATSFITLIIYIICECLCWHVFEEFISDLLQRGIHRVRMLTYQAIIPNYLQPLDMIEGSPQSTDDREMISQQTLEKLLPPMIYGGDKNSFESKNCTICLDDYVVGESCRVFPECKHMFHLSCIDNWLKNHLTCPVCRRRI</sequence>
<dbReference type="AlphaFoldDB" id="A0A6P5WPC4"/>
<dbReference type="GO" id="GO:0016020">
    <property type="term" value="C:membrane"/>
    <property type="evidence" value="ECO:0007669"/>
    <property type="project" value="UniProtKB-SubCell"/>
</dbReference>
<dbReference type="Gene3D" id="3.30.40.10">
    <property type="entry name" value="Zinc/RING finger domain, C3HC4 (zinc finger)"/>
    <property type="match status" value="1"/>
</dbReference>
<feature type="transmembrane region" description="Helical" evidence="12">
    <location>
        <begin position="43"/>
        <end position="60"/>
    </location>
</feature>
<dbReference type="GO" id="GO:0061630">
    <property type="term" value="F:ubiquitin protein ligase activity"/>
    <property type="evidence" value="ECO:0007669"/>
    <property type="project" value="UniProtKB-EC"/>
</dbReference>
<dbReference type="PANTHER" id="PTHR46539:SF1">
    <property type="entry name" value="E3 UBIQUITIN-PROTEIN LIGASE ATL42"/>
    <property type="match status" value="1"/>
</dbReference>
<evidence type="ECO:0000256" key="8">
    <source>
        <dbReference type="ARBA" id="ARBA00022989"/>
    </source>
</evidence>
<dbReference type="EC" id="2.3.2.27" evidence="3"/>
<evidence type="ECO:0000256" key="11">
    <source>
        <dbReference type="PROSITE-ProRule" id="PRU00175"/>
    </source>
</evidence>
<keyword evidence="14" id="KW-1185">Reference proteome</keyword>
<dbReference type="SMART" id="SM00184">
    <property type="entry name" value="RING"/>
    <property type="match status" value="1"/>
</dbReference>
<dbReference type="RefSeq" id="XP_022717864.1">
    <property type="nucleotide sequence ID" value="XM_022862129.1"/>
</dbReference>
<keyword evidence="9 12" id="KW-0472">Membrane</keyword>
<evidence type="ECO:0000256" key="3">
    <source>
        <dbReference type="ARBA" id="ARBA00012483"/>
    </source>
</evidence>
<dbReference type="Proteomes" id="UP000515121">
    <property type="component" value="Unplaced"/>
</dbReference>
<gene>
    <name evidence="15" type="primary">LOC111276402</name>
</gene>
<dbReference type="PANTHER" id="PTHR46539">
    <property type="entry name" value="E3 UBIQUITIN-PROTEIN LIGASE ATL42"/>
    <property type="match status" value="1"/>
</dbReference>
<feature type="domain" description="RING-type" evidence="13">
    <location>
        <begin position="133"/>
        <end position="175"/>
    </location>
</feature>
<comment type="subcellular location">
    <subcellularLocation>
        <location evidence="2">Membrane</location>
    </subcellularLocation>
</comment>
<evidence type="ECO:0000256" key="9">
    <source>
        <dbReference type="ARBA" id="ARBA00023136"/>
    </source>
</evidence>
<organism evidence="14 15">
    <name type="scientific">Durio zibethinus</name>
    <name type="common">Durian</name>
    <dbReference type="NCBI Taxonomy" id="66656"/>
    <lineage>
        <taxon>Eukaryota</taxon>
        <taxon>Viridiplantae</taxon>
        <taxon>Streptophyta</taxon>
        <taxon>Embryophyta</taxon>
        <taxon>Tracheophyta</taxon>
        <taxon>Spermatophyta</taxon>
        <taxon>Magnoliopsida</taxon>
        <taxon>eudicotyledons</taxon>
        <taxon>Gunneridae</taxon>
        <taxon>Pentapetalae</taxon>
        <taxon>rosids</taxon>
        <taxon>malvids</taxon>
        <taxon>Malvales</taxon>
        <taxon>Malvaceae</taxon>
        <taxon>Helicteroideae</taxon>
        <taxon>Durio</taxon>
    </lineage>
</organism>
<keyword evidence="5" id="KW-0479">Metal-binding</keyword>
<dbReference type="KEGG" id="dzi:111276402"/>
<keyword evidence="4 12" id="KW-0812">Transmembrane</keyword>
<proteinExistence type="inferred from homology"/>
<evidence type="ECO:0000256" key="5">
    <source>
        <dbReference type="ARBA" id="ARBA00022723"/>
    </source>
</evidence>
<feature type="transmembrane region" description="Helical" evidence="12">
    <location>
        <begin position="15"/>
        <end position="36"/>
    </location>
</feature>
<evidence type="ECO:0000256" key="6">
    <source>
        <dbReference type="ARBA" id="ARBA00022771"/>
    </source>
</evidence>
<dbReference type="PROSITE" id="PS50089">
    <property type="entry name" value="ZF_RING_2"/>
    <property type="match status" value="1"/>
</dbReference>
<dbReference type="Pfam" id="PF13639">
    <property type="entry name" value="zf-RING_2"/>
    <property type="match status" value="1"/>
</dbReference>
<keyword evidence="6 11" id="KW-0863">Zinc-finger</keyword>
<keyword evidence="8 12" id="KW-1133">Transmembrane helix</keyword>
<evidence type="ECO:0000259" key="13">
    <source>
        <dbReference type="PROSITE" id="PS50089"/>
    </source>
</evidence>
<evidence type="ECO:0000256" key="2">
    <source>
        <dbReference type="ARBA" id="ARBA00004370"/>
    </source>
</evidence>
<dbReference type="InterPro" id="IPR001841">
    <property type="entry name" value="Znf_RING"/>
</dbReference>
<reference evidence="15" key="1">
    <citation type="submission" date="2025-08" db="UniProtKB">
        <authorList>
            <consortium name="RefSeq"/>
        </authorList>
    </citation>
    <scope>IDENTIFICATION</scope>
    <source>
        <tissue evidence="15">Fruit stalk</tissue>
    </source>
</reference>